<protein>
    <submittedName>
        <fullName evidence="2">Uncharacterized protein</fullName>
    </submittedName>
</protein>
<reference evidence="2 3" key="1">
    <citation type="submission" date="2018-10" db="EMBL/GenBank/DDBJ databases">
        <title>Comamonadaceae CDC group NO-1 genome sequencing and assembly.</title>
        <authorList>
            <person name="Bernier A.-M."/>
            <person name="Bernard K."/>
        </authorList>
    </citation>
    <scope>NUCLEOTIDE SEQUENCE [LARGE SCALE GENOMIC DNA]</scope>
    <source>
        <strain evidence="2 3">NML161473</strain>
    </source>
</reference>
<evidence type="ECO:0000313" key="2">
    <source>
        <dbReference type="EMBL" id="RMW98651.1"/>
    </source>
</evidence>
<dbReference type="Proteomes" id="UP000267035">
    <property type="component" value="Unassembled WGS sequence"/>
</dbReference>
<keyword evidence="1" id="KW-0472">Membrane</keyword>
<evidence type="ECO:0000256" key="1">
    <source>
        <dbReference type="SAM" id="Phobius"/>
    </source>
</evidence>
<dbReference type="EMBL" id="RDQL01000011">
    <property type="protein sequence ID" value="RMW98651.1"/>
    <property type="molecule type" value="Genomic_DNA"/>
</dbReference>
<feature type="transmembrane region" description="Helical" evidence="1">
    <location>
        <begin position="35"/>
        <end position="61"/>
    </location>
</feature>
<dbReference type="AlphaFoldDB" id="A0A3M6Q873"/>
<keyword evidence="1" id="KW-0812">Transmembrane</keyword>
<keyword evidence="3" id="KW-1185">Reference proteome</keyword>
<comment type="caution">
    <text evidence="2">The sequence shown here is derived from an EMBL/GenBank/DDBJ whole genome shotgun (WGS) entry which is preliminary data.</text>
</comment>
<name>A0A3M6Q873_9BURK</name>
<feature type="transmembrane region" description="Helical" evidence="1">
    <location>
        <begin position="87"/>
        <end position="110"/>
    </location>
</feature>
<evidence type="ECO:0000313" key="3">
    <source>
        <dbReference type="Proteomes" id="UP000267035"/>
    </source>
</evidence>
<gene>
    <name evidence="2" type="ORF">EBQ25_08770</name>
</gene>
<dbReference type="RefSeq" id="WP_122254249.1">
    <property type="nucleotide sequence ID" value="NZ_RDQL01000011.1"/>
</dbReference>
<proteinExistence type="predicted"/>
<accession>A0A3M6Q873</accession>
<sequence>MILLVLFSLVVTVVILVAIAWLILALTGKPVLAYLVFLLVAFTGLGVPPAILSAGVFALLLEEKKTGRVSRFFNSYMNWVWRFNRPFLKTALISIVCAIFLYAFVLWFAFKFEPF</sequence>
<organism evidence="2 3">
    <name type="scientific">Allofranklinella schreckenbergeri</name>
    <dbReference type="NCBI Taxonomy" id="1076744"/>
    <lineage>
        <taxon>Bacteria</taxon>
        <taxon>Pseudomonadati</taxon>
        <taxon>Pseudomonadota</taxon>
        <taxon>Betaproteobacteria</taxon>
        <taxon>Burkholderiales</taxon>
        <taxon>Comamonadaceae</taxon>
        <taxon>Allofranklinella</taxon>
    </lineage>
</organism>
<keyword evidence="1" id="KW-1133">Transmembrane helix</keyword>